<reference evidence="11 12" key="1">
    <citation type="submission" date="2024-07" db="EMBL/GenBank/DDBJ databases">
        <authorList>
            <person name="Lee S."/>
            <person name="Kang M."/>
        </authorList>
    </citation>
    <scope>NUCLEOTIDE SEQUENCE [LARGE SCALE GENOMIC DNA]</scope>
    <source>
        <strain evidence="11 12">DS6</strain>
    </source>
</reference>
<feature type="transmembrane region" description="Helical" evidence="10">
    <location>
        <begin position="225"/>
        <end position="246"/>
    </location>
</feature>
<dbReference type="PRINTS" id="PR00783">
    <property type="entry name" value="MINTRINSICP"/>
</dbReference>
<accession>A0ABV3SYY4</accession>
<dbReference type="SUPFAM" id="SSF81338">
    <property type="entry name" value="Aquaporin-like"/>
    <property type="match status" value="1"/>
</dbReference>
<feature type="transmembrane region" description="Helical" evidence="10">
    <location>
        <begin position="148"/>
        <end position="169"/>
    </location>
</feature>
<comment type="caution">
    <text evidence="11">The sequence shown here is derived from an EMBL/GenBank/DDBJ whole genome shotgun (WGS) entry which is preliminary data.</text>
</comment>
<evidence type="ECO:0000313" key="12">
    <source>
        <dbReference type="Proteomes" id="UP001556631"/>
    </source>
</evidence>
<sequence length="379" mass="39871">MTEETTTPMPPAPAVPAPTLVQKLAAESIGTLILVVFGCGAATAAWIANQREVNASFVGTVGLAFGLAIVVTVYAFGRISGGHFNPAVSVGAAISGRISWIEAAYYAGAQIVGAIVGAFLVWITAHGFKGYDSTDFFIGENSFGDGGIRWWGALIAELVLTAIFVLIILATTDTRNEHPGLAPLAIGLTLAAIHFVAIPLTGTSVNPARSIGPALFAGGDALKDLWLFIIAPLLGAILAGVVYPLLWGRAEEPVPGSGWQFATAKPAVAPGWGAPDQLQQQWNQQDPWAQAAGPQAPASPQYAQQPAAPAAQDWGQPAAQTPQQELPNEQTQISGQSWQQPAQPAAEGELPVYEQDGWRWDYAKQQWVPIEDNGQTPQA</sequence>
<evidence type="ECO:0000256" key="9">
    <source>
        <dbReference type="SAM" id="MobiDB-lite"/>
    </source>
</evidence>
<evidence type="ECO:0000256" key="3">
    <source>
        <dbReference type="ARBA" id="ARBA00022448"/>
    </source>
</evidence>
<evidence type="ECO:0000256" key="10">
    <source>
        <dbReference type="SAM" id="Phobius"/>
    </source>
</evidence>
<dbReference type="Gene3D" id="1.20.1080.10">
    <property type="entry name" value="Glycerol uptake facilitator protein"/>
    <property type="match status" value="1"/>
</dbReference>
<dbReference type="PANTHER" id="PTHR19139:SF199">
    <property type="entry name" value="MIP17260P"/>
    <property type="match status" value="1"/>
</dbReference>
<feature type="compositionally biased region" description="Polar residues" evidence="9">
    <location>
        <begin position="321"/>
        <end position="342"/>
    </location>
</feature>
<evidence type="ECO:0000256" key="5">
    <source>
        <dbReference type="ARBA" id="ARBA00022692"/>
    </source>
</evidence>
<feature type="transmembrane region" description="Helical" evidence="10">
    <location>
        <begin position="181"/>
        <end position="205"/>
    </location>
</feature>
<gene>
    <name evidence="11" type="ORF">AB3X52_11045</name>
</gene>
<comment type="similarity">
    <text evidence="2 8">Belongs to the MIP/aquaporin (TC 1.A.8) family.</text>
</comment>
<keyword evidence="5 8" id="KW-0812">Transmembrane</keyword>
<keyword evidence="12" id="KW-1185">Reference proteome</keyword>
<name>A0ABV3SYY4_9ACTN</name>
<keyword evidence="4" id="KW-1003">Cell membrane</keyword>
<evidence type="ECO:0000256" key="7">
    <source>
        <dbReference type="ARBA" id="ARBA00023136"/>
    </source>
</evidence>
<evidence type="ECO:0000256" key="2">
    <source>
        <dbReference type="ARBA" id="ARBA00006175"/>
    </source>
</evidence>
<feature type="transmembrane region" description="Helical" evidence="10">
    <location>
        <begin position="29"/>
        <end position="49"/>
    </location>
</feature>
<evidence type="ECO:0000256" key="8">
    <source>
        <dbReference type="RuleBase" id="RU000477"/>
    </source>
</evidence>
<evidence type="ECO:0000256" key="1">
    <source>
        <dbReference type="ARBA" id="ARBA00004651"/>
    </source>
</evidence>
<dbReference type="Pfam" id="PF00230">
    <property type="entry name" value="MIP"/>
    <property type="match status" value="1"/>
</dbReference>
<dbReference type="InterPro" id="IPR000425">
    <property type="entry name" value="MIP"/>
</dbReference>
<proteinExistence type="inferred from homology"/>
<feature type="transmembrane region" description="Helical" evidence="10">
    <location>
        <begin position="103"/>
        <end position="128"/>
    </location>
</feature>
<dbReference type="Proteomes" id="UP001556631">
    <property type="component" value="Unassembled WGS sequence"/>
</dbReference>
<keyword evidence="3 8" id="KW-0813">Transport</keyword>
<feature type="transmembrane region" description="Helical" evidence="10">
    <location>
        <begin position="55"/>
        <end position="76"/>
    </location>
</feature>
<evidence type="ECO:0000313" key="11">
    <source>
        <dbReference type="EMBL" id="MEX0428156.1"/>
    </source>
</evidence>
<dbReference type="InterPro" id="IPR023271">
    <property type="entry name" value="Aquaporin-like"/>
</dbReference>
<evidence type="ECO:0000256" key="4">
    <source>
        <dbReference type="ARBA" id="ARBA00022475"/>
    </source>
</evidence>
<feature type="region of interest" description="Disordered" evidence="9">
    <location>
        <begin position="270"/>
        <end position="354"/>
    </location>
</feature>
<dbReference type="PANTHER" id="PTHR19139">
    <property type="entry name" value="AQUAPORIN TRANSPORTER"/>
    <property type="match status" value="1"/>
</dbReference>
<dbReference type="InterPro" id="IPR034294">
    <property type="entry name" value="Aquaporin_transptr"/>
</dbReference>
<evidence type="ECO:0000256" key="6">
    <source>
        <dbReference type="ARBA" id="ARBA00022989"/>
    </source>
</evidence>
<keyword evidence="7 10" id="KW-0472">Membrane</keyword>
<organism evidence="11 12">
    <name type="scientific">Nocardioides eburneus</name>
    <dbReference type="NCBI Taxonomy" id="3231482"/>
    <lineage>
        <taxon>Bacteria</taxon>
        <taxon>Bacillati</taxon>
        <taxon>Actinomycetota</taxon>
        <taxon>Actinomycetes</taxon>
        <taxon>Propionibacteriales</taxon>
        <taxon>Nocardioidaceae</taxon>
        <taxon>Nocardioides</taxon>
    </lineage>
</organism>
<dbReference type="InterPro" id="IPR022357">
    <property type="entry name" value="MIP_CS"/>
</dbReference>
<protein>
    <submittedName>
        <fullName evidence="11">MIP/aquaporin family protein</fullName>
    </submittedName>
</protein>
<comment type="subcellular location">
    <subcellularLocation>
        <location evidence="1">Cell membrane</location>
        <topology evidence="1">Multi-pass membrane protein</topology>
    </subcellularLocation>
</comment>
<dbReference type="RefSeq" id="WP_367994122.1">
    <property type="nucleotide sequence ID" value="NZ_JBFPJR010000016.1"/>
</dbReference>
<dbReference type="EMBL" id="JBFPJR010000016">
    <property type="protein sequence ID" value="MEX0428156.1"/>
    <property type="molecule type" value="Genomic_DNA"/>
</dbReference>
<dbReference type="PROSITE" id="PS00221">
    <property type="entry name" value="MIP"/>
    <property type="match status" value="1"/>
</dbReference>
<keyword evidence="6 10" id="KW-1133">Transmembrane helix</keyword>
<dbReference type="CDD" id="cd00333">
    <property type="entry name" value="MIP"/>
    <property type="match status" value="1"/>
</dbReference>
<dbReference type="NCBIfam" id="TIGR00861">
    <property type="entry name" value="MIP"/>
    <property type="match status" value="1"/>
</dbReference>
<feature type="compositionally biased region" description="Low complexity" evidence="9">
    <location>
        <begin position="274"/>
        <end position="320"/>
    </location>
</feature>